<dbReference type="Pfam" id="PF25181">
    <property type="entry name" value="Phage_Bbp19"/>
    <property type="match status" value="1"/>
</dbReference>
<evidence type="ECO:0000313" key="3">
    <source>
        <dbReference type="Proteomes" id="UP000317374"/>
    </source>
</evidence>
<dbReference type="AlphaFoldDB" id="A0A564M630"/>
<evidence type="ECO:0000259" key="1">
    <source>
        <dbReference type="Pfam" id="PF25181"/>
    </source>
</evidence>
<accession>A0A564M630</accession>
<dbReference type="OrthoDB" id="8090584at2"/>
<dbReference type="InterPro" id="IPR057447">
    <property type="entry name" value="Bbp19-like_phage"/>
</dbReference>
<gene>
    <name evidence="2" type="ORF">SB6422_02774</name>
</gene>
<dbReference type="Proteomes" id="UP000317374">
    <property type="component" value="Unassembled WGS sequence"/>
</dbReference>
<organism evidence="2 3">
    <name type="scientific">Klebsiella huaxiensis</name>
    <dbReference type="NCBI Taxonomy" id="2153354"/>
    <lineage>
        <taxon>Bacteria</taxon>
        <taxon>Pseudomonadati</taxon>
        <taxon>Pseudomonadota</taxon>
        <taxon>Gammaproteobacteria</taxon>
        <taxon>Enterobacterales</taxon>
        <taxon>Enterobacteriaceae</taxon>
        <taxon>Klebsiella/Raoultella group</taxon>
        <taxon>Klebsiella</taxon>
    </lineage>
</organism>
<protein>
    <recommendedName>
        <fullName evidence="1">Bbp19-like phage domain-containing protein</fullName>
    </recommendedName>
</protein>
<dbReference type="EMBL" id="CABGGW010000045">
    <property type="protein sequence ID" value="VUS88931.1"/>
    <property type="molecule type" value="Genomic_DNA"/>
</dbReference>
<reference evidence="2 3" key="1">
    <citation type="submission" date="2019-07" db="EMBL/GenBank/DDBJ databases">
        <authorList>
            <person name="Brisse S."/>
            <person name="Rodrigues C."/>
            <person name="Thorpe H."/>
        </authorList>
    </citation>
    <scope>NUCLEOTIDE SEQUENCE [LARGE SCALE GENOMIC DNA]</scope>
    <source>
        <strain evidence="2">SB6422</strain>
    </source>
</reference>
<evidence type="ECO:0000313" key="2">
    <source>
        <dbReference type="EMBL" id="VUS88931.1"/>
    </source>
</evidence>
<proteinExistence type="predicted"/>
<feature type="domain" description="Bbp19-like phage" evidence="1">
    <location>
        <begin position="38"/>
        <end position="85"/>
    </location>
</feature>
<name>A0A564M630_9ENTR</name>
<sequence>MSIKAPEPYLPYPWADNIPLVYALKALSEGCASDAQQKLILRELLNLSGYYDLSYRPDSDRDTAFAEGKRFVGAQVLKMVNLPADFIEKAKEARTRK</sequence>
<dbReference type="RefSeq" id="WP_142514127.1">
    <property type="nucleotide sequence ID" value="NZ_CABGGW010000045.1"/>
</dbReference>